<dbReference type="InterPro" id="IPR006357">
    <property type="entry name" value="HAD-SF_hydro_IIA"/>
</dbReference>
<dbReference type="PANTHER" id="PTHR19288:SF46">
    <property type="entry name" value="HALOACID DEHALOGENASE-LIKE HYDROLASE DOMAIN-CONTAINING PROTEIN 2"/>
    <property type="match status" value="1"/>
</dbReference>
<dbReference type="GO" id="GO:0005737">
    <property type="term" value="C:cytoplasm"/>
    <property type="evidence" value="ECO:0007669"/>
    <property type="project" value="TreeGrafter"/>
</dbReference>
<dbReference type="Pfam" id="PF13242">
    <property type="entry name" value="Hydrolase_like"/>
    <property type="match status" value="1"/>
</dbReference>
<dbReference type="SUPFAM" id="SSF56784">
    <property type="entry name" value="HAD-like"/>
    <property type="match status" value="1"/>
</dbReference>
<sequence>MTPTTTTPQAKLILFDLDGTLYLDGVLFPGVKELISKIRHSSLDYGFLTNNSSIGPGAYYHKLRKLGLELAHRNVVTSCEATCLMLKKLQVGPEIYILGTRKFRAYLESQGFVHSFDQAKALLIGFDKELTFAKLTEATKLVLAGLPIYASHPDQVCPGPFPDAGMLIEYFKAARPGTIIQAIAGKPHHWLVDLISERFQVRPEEIIMVGDRVNTDMRFAQNFGMRSMLVLNGCPMPTLGDVKPTLILEHINHLTDQFWPAKLGWCQENTP</sequence>
<accession>A0AAE3VGA5</accession>
<gene>
    <name evidence="1" type="ORF">J3R75_002017</name>
</gene>
<dbReference type="Proteomes" id="UP001238163">
    <property type="component" value="Unassembled WGS sequence"/>
</dbReference>
<proteinExistence type="predicted"/>
<name>A0AAE3VGA5_9BACT</name>
<dbReference type="RefSeq" id="WP_307261349.1">
    <property type="nucleotide sequence ID" value="NZ_JAUSVL010000001.1"/>
</dbReference>
<dbReference type="Pfam" id="PF13344">
    <property type="entry name" value="Hydrolase_6"/>
    <property type="match status" value="1"/>
</dbReference>
<dbReference type="NCBIfam" id="TIGR01460">
    <property type="entry name" value="HAD-SF-IIA"/>
    <property type="match status" value="1"/>
</dbReference>
<keyword evidence="2" id="KW-1185">Reference proteome</keyword>
<protein>
    <submittedName>
        <fullName evidence="1">NagD protein</fullName>
    </submittedName>
</protein>
<dbReference type="AlphaFoldDB" id="A0AAE3VGA5"/>
<comment type="caution">
    <text evidence="1">The sequence shown here is derived from an EMBL/GenBank/DDBJ whole genome shotgun (WGS) entry which is preliminary data.</text>
</comment>
<evidence type="ECO:0000313" key="1">
    <source>
        <dbReference type="EMBL" id="MDQ0289910.1"/>
    </source>
</evidence>
<dbReference type="InterPro" id="IPR036412">
    <property type="entry name" value="HAD-like_sf"/>
</dbReference>
<dbReference type="PANTHER" id="PTHR19288">
    <property type="entry name" value="4-NITROPHENYLPHOSPHATASE-RELATED"/>
    <property type="match status" value="1"/>
</dbReference>
<dbReference type="EMBL" id="JAUSVL010000001">
    <property type="protein sequence ID" value="MDQ0289910.1"/>
    <property type="molecule type" value="Genomic_DNA"/>
</dbReference>
<dbReference type="GO" id="GO:0016791">
    <property type="term" value="F:phosphatase activity"/>
    <property type="evidence" value="ECO:0007669"/>
    <property type="project" value="TreeGrafter"/>
</dbReference>
<reference evidence="1" key="1">
    <citation type="submission" date="2023-07" db="EMBL/GenBank/DDBJ databases">
        <title>Genomic Encyclopedia of Type Strains, Phase IV (KMG-IV): sequencing the most valuable type-strain genomes for metagenomic binning, comparative biology and taxonomic classification.</title>
        <authorList>
            <person name="Goeker M."/>
        </authorList>
    </citation>
    <scope>NUCLEOTIDE SEQUENCE</scope>
    <source>
        <strain evidence="1">DSM 24202</strain>
    </source>
</reference>
<organism evidence="1 2">
    <name type="scientific">Oligosphaera ethanolica</name>
    <dbReference type="NCBI Taxonomy" id="760260"/>
    <lineage>
        <taxon>Bacteria</taxon>
        <taxon>Pseudomonadati</taxon>
        <taxon>Lentisphaerota</taxon>
        <taxon>Oligosphaeria</taxon>
        <taxon>Oligosphaerales</taxon>
        <taxon>Oligosphaeraceae</taxon>
        <taxon>Oligosphaera</taxon>
    </lineage>
</organism>
<evidence type="ECO:0000313" key="2">
    <source>
        <dbReference type="Proteomes" id="UP001238163"/>
    </source>
</evidence>
<dbReference type="Gene3D" id="3.40.50.1000">
    <property type="entry name" value="HAD superfamily/HAD-like"/>
    <property type="match status" value="2"/>
</dbReference>
<dbReference type="InterPro" id="IPR023214">
    <property type="entry name" value="HAD_sf"/>
</dbReference>